<evidence type="ECO:0000256" key="10">
    <source>
        <dbReference type="ARBA" id="ARBA00023180"/>
    </source>
</evidence>
<evidence type="ECO:0000256" key="7">
    <source>
        <dbReference type="ARBA" id="ARBA00022989"/>
    </source>
</evidence>
<evidence type="ECO:0000256" key="1">
    <source>
        <dbReference type="ARBA" id="ARBA00004167"/>
    </source>
</evidence>
<dbReference type="GO" id="GO:0005930">
    <property type="term" value="C:axoneme"/>
    <property type="evidence" value="ECO:0007669"/>
    <property type="project" value="UniProtKB-SubCell"/>
</dbReference>
<evidence type="ECO:0008006" key="15">
    <source>
        <dbReference type="Google" id="ProtNLM"/>
    </source>
</evidence>
<dbReference type="PANTHER" id="PTHR27000">
    <property type="entry name" value="LEUCINE-RICH REPEAT RECEPTOR-LIKE PROTEIN KINASE FAMILY PROTEIN-RELATED"/>
    <property type="match status" value="1"/>
</dbReference>
<dbReference type="Proteomes" id="UP000008141">
    <property type="component" value="Unassembled WGS sequence"/>
</dbReference>
<keyword evidence="7" id="KW-1133">Transmembrane helix</keyword>
<reference evidence="13 14" key="1">
    <citation type="journal article" date="2010" name="Plant Cell">
        <title>The Chlorella variabilis NC64A genome reveals adaptation to photosymbiosis, coevolution with viruses, and cryptic sex.</title>
        <authorList>
            <person name="Blanc G."/>
            <person name="Duncan G."/>
            <person name="Agarkova I."/>
            <person name="Borodovsky M."/>
            <person name="Gurnon J."/>
            <person name="Kuo A."/>
            <person name="Lindquist E."/>
            <person name="Lucas S."/>
            <person name="Pangilinan J."/>
            <person name="Polle J."/>
            <person name="Salamov A."/>
            <person name="Terry A."/>
            <person name="Yamada T."/>
            <person name="Dunigan D.D."/>
            <person name="Grigoriev I.V."/>
            <person name="Claverie J.M."/>
            <person name="Van Etten J.L."/>
        </authorList>
    </citation>
    <scope>NUCLEOTIDE SEQUENCE [LARGE SCALE GENOMIC DNA]</scope>
    <source>
        <strain evidence="13 14">NC64A</strain>
    </source>
</reference>
<keyword evidence="14" id="KW-1185">Reference proteome</keyword>
<dbReference type="Gene3D" id="3.80.10.10">
    <property type="entry name" value="Ribonuclease Inhibitor"/>
    <property type="match status" value="2"/>
</dbReference>
<proteinExistence type="predicted"/>
<evidence type="ECO:0000313" key="14">
    <source>
        <dbReference type="Proteomes" id="UP000008141"/>
    </source>
</evidence>
<evidence type="ECO:0000256" key="8">
    <source>
        <dbReference type="ARBA" id="ARBA00023136"/>
    </source>
</evidence>
<dbReference type="GO" id="GO:0016020">
    <property type="term" value="C:membrane"/>
    <property type="evidence" value="ECO:0007669"/>
    <property type="project" value="UniProtKB-SubCell"/>
</dbReference>
<evidence type="ECO:0000256" key="4">
    <source>
        <dbReference type="ARBA" id="ARBA00022692"/>
    </source>
</evidence>
<accession>E1Z427</accession>
<comment type="subcellular location">
    <subcellularLocation>
        <location evidence="2">Cytoplasm</location>
        <location evidence="2">Cytoskeleton</location>
        <location evidence="2">Cilium axoneme</location>
    </subcellularLocation>
    <subcellularLocation>
        <location evidence="1">Membrane</location>
        <topology evidence="1">Single-pass membrane protein</topology>
    </subcellularLocation>
</comment>
<keyword evidence="8" id="KW-0472">Membrane</keyword>
<keyword evidence="3" id="KW-0433">Leucine-rich repeat</keyword>
<evidence type="ECO:0000256" key="6">
    <source>
        <dbReference type="ARBA" id="ARBA00022737"/>
    </source>
</evidence>
<name>E1Z427_CHLVA</name>
<organism evidence="14">
    <name type="scientific">Chlorella variabilis</name>
    <name type="common">Green alga</name>
    <dbReference type="NCBI Taxonomy" id="554065"/>
    <lineage>
        <taxon>Eukaryota</taxon>
        <taxon>Viridiplantae</taxon>
        <taxon>Chlorophyta</taxon>
        <taxon>core chlorophytes</taxon>
        <taxon>Trebouxiophyceae</taxon>
        <taxon>Chlorellales</taxon>
        <taxon>Chlorellaceae</taxon>
        <taxon>Chlorella clade</taxon>
        <taxon>Chlorella</taxon>
    </lineage>
</organism>
<dbReference type="KEGG" id="cvr:CHLNCDRAFT_137603"/>
<evidence type="ECO:0000256" key="9">
    <source>
        <dbReference type="ARBA" id="ARBA00023170"/>
    </source>
</evidence>
<dbReference type="InterPro" id="IPR032675">
    <property type="entry name" value="LRR_dom_sf"/>
</dbReference>
<evidence type="ECO:0000313" key="13">
    <source>
        <dbReference type="EMBL" id="EFN58981.1"/>
    </source>
</evidence>
<feature type="chain" id="PRO_5003155931" description="Leucine-rich repeat-containing N-terminal plant-type domain-containing protein" evidence="12">
    <location>
        <begin position="22"/>
        <end position="381"/>
    </location>
</feature>
<gene>
    <name evidence="13" type="ORF">CHLNCDRAFT_137603</name>
</gene>
<keyword evidence="5 12" id="KW-0732">Signal</keyword>
<keyword evidence="9" id="KW-0675">Receptor</keyword>
<dbReference type="RefSeq" id="XP_005851083.1">
    <property type="nucleotide sequence ID" value="XM_005851021.1"/>
</dbReference>
<keyword evidence="4" id="KW-0812">Transmembrane</keyword>
<evidence type="ECO:0000256" key="3">
    <source>
        <dbReference type="ARBA" id="ARBA00022614"/>
    </source>
</evidence>
<evidence type="ECO:0000256" key="11">
    <source>
        <dbReference type="SAM" id="MobiDB-lite"/>
    </source>
</evidence>
<dbReference type="AlphaFoldDB" id="E1Z427"/>
<sequence>MASTGALIALAVLAAAGGVVGEAIMRKLRQSMKGLDGASGWAPDDSTHHCHWSRVKCNSRGQQHNTSAGDERGARRAWLLLPELAQLQQLEDLWLSSYGAPLPDGIPAEWLAPGAFPRLGTLSLGAPSVGGGLPYIHPGALPRLQTLSLDLPELAPSTLPASWGADPRVLPMLRTLSVHAPLAGPLPAAWAGGFKGLRQLSVVNTAAPGYLPAPNSNQPAAAHKPAAAPAPAAVPAGPRGLPPEWALGFSGLQSLQLSGLDLPGSLPAAWVEGGFPQLAILSLHGIGLTGTLPPQLFRIHPRLSSLLLTGNQLSGTLPQAWASAKASQLALSRNALTGPAFPPAWLEPGALPRLASLLLAGNPGLTGSLPPGLAWPLFQEL</sequence>
<evidence type="ECO:0000256" key="5">
    <source>
        <dbReference type="ARBA" id="ARBA00022729"/>
    </source>
</evidence>
<feature type="region of interest" description="Disordered" evidence="11">
    <location>
        <begin position="214"/>
        <end position="237"/>
    </location>
</feature>
<keyword evidence="10" id="KW-0325">Glycoprotein</keyword>
<evidence type="ECO:0000256" key="2">
    <source>
        <dbReference type="ARBA" id="ARBA00004430"/>
    </source>
</evidence>
<feature type="signal peptide" evidence="12">
    <location>
        <begin position="1"/>
        <end position="21"/>
    </location>
</feature>
<protein>
    <recommendedName>
        <fullName evidence="15">Leucine-rich repeat-containing N-terminal plant-type domain-containing protein</fullName>
    </recommendedName>
</protein>
<evidence type="ECO:0000256" key="12">
    <source>
        <dbReference type="SAM" id="SignalP"/>
    </source>
</evidence>
<dbReference type="EMBL" id="GL433836">
    <property type="protein sequence ID" value="EFN58981.1"/>
    <property type="molecule type" value="Genomic_DNA"/>
</dbReference>
<keyword evidence="6" id="KW-0677">Repeat</keyword>
<dbReference type="InParanoid" id="E1Z427"/>
<dbReference type="OrthoDB" id="512375at2759"/>
<dbReference type="GeneID" id="17358908"/>
<dbReference type="SUPFAM" id="SSF52058">
    <property type="entry name" value="L domain-like"/>
    <property type="match status" value="1"/>
</dbReference>
<feature type="compositionally biased region" description="Low complexity" evidence="11">
    <location>
        <begin position="219"/>
        <end position="237"/>
    </location>
</feature>